<dbReference type="EMBL" id="JH818550">
    <property type="protein sequence ID" value="EKC29801.1"/>
    <property type="molecule type" value="Genomic_DNA"/>
</dbReference>
<dbReference type="AlphaFoldDB" id="K1R725"/>
<dbReference type="PANTHER" id="PTHR35378">
    <property type="entry name" value="UNNAMED PRODUCT"/>
    <property type="match status" value="1"/>
</dbReference>
<accession>K1R725</accession>
<organism evidence="1">
    <name type="scientific">Magallana gigas</name>
    <name type="common">Pacific oyster</name>
    <name type="synonym">Crassostrea gigas</name>
    <dbReference type="NCBI Taxonomy" id="29159"/>
    <lineage>
        <taxon>Eukaryota</taxon>
        <taxon>Metazoa</taxon>
        <taxon>Spiralia</taxon>
        <taxon>Lophotrochozoa</taxon>
        <taxon>Mollusca</taxon>
        <taxon>Bivalvia</taxon>
        <taxon>Autobranchia</taxon>
        <taxon>Pteriomorphia</taxon>
        <taxon>Ostreida</taxon>
        <taxon>Ostreoidea</taxon>
        <taxon>Ostreidae</taxon>
        <taxon>Magallana</taxon>
    </lineage>
</organism>
<evidence type="ECO:0000313" key="1">
    <source>
        <dbReference type="EMBL" id="EKC29801.1"/>
    </source>
</evidence>
<dbReference type="PANTHER" id="PTHR35378:SF1">
    <property type="entry name" value="C2H2-TYPE DOMAIN-CONTAINING PROTEIN"/>
    <property type="match status" value="1"/>
</dbReference>
<name>K1R725_MAGGI</name>
<reference evidence="1" key="1">
    <citation type="journal article" date="2012" name="Nature">
        <title>The oyster genome reveals stress adaptation and complexity of shell formation.</title>
        <authorList>
            <person name="Zhang G."/>
            <person name="Fang X."/>
            <person name="Guo X."/>
            <person name="Li L."/>
            <person name="Luo R."/>
            <person name="Xu F."/>
            <person name="Yang P."/>
            <person name="Zhang L."/>
            <person name="Wang X."/>
            <person name="Qi H."/>
            <person name="Xiong Z."/>
            <person name="Que H."/>
            <person name="Xie Y."/>
            <person name="Holland P.W."/>
            <person name="Paps J."/>
            <person name="Zhu Y."/>
            <person name="Wu F."/>
            <person name="Chen Y."/>
            <person name="Wang J."/>
            <person name="Peng C."/>
            <person name="Meng J."/>
            <person name="Yang L."/>
            <person name="Liu J."/>
            <person name="Wen B."/>
            <person name="Zhang N."/>
            <person name="Huang Z."/>
            <person name="Zhu Q."/>
            <person name="Feng Y."/>
            <person name="Mount A."/>
            <person name="Hedgecock D."/>
            <person name="Xu Z."/>
            <person name="Liu Y."/>
            <person name="Domazet-Loso T."/>
            <person name="Du Y."/>
            <person name="Sun X."/>
            <person name="Zhang S."/>
            <person name="Liu B."/>
            <person name="Cheng P."/>
            <person name="Jiang X."/>
            <person name="Li J."/>
            <person name="Fan D."/>
            <person name="Wang W."/>
            <person name="Fu W."/>
            <person name="Wang T."/>
            <person name="Wang B."/>
            <person name="Zhang J."/>
            <person name="Peng Z."/>
            <person name="Li Y."/>
            <person name="Li N."/>
            <person name="Wang J."/>
            <person name="Chen M."/>
            <person name="He Y."/>
            <person name="Tan F."/>
            <person name="Song X."/>
            <person name="Zheng Q."/>
            <person name="Huang R."/>
            <person name="Yang H."/>
            <person name="Du X."/>
            <person name="Chen L."/>
            <person name="Yang M."/>
            <person name="Gaffney P.M."/>
            <person name="Wang S."/>
            <person name="Luo L."/>
            <person name="She Z."/>
            <person name="Ming Y."/>
            <person name="Huang W."/>
            <person name="Zhang S."/>
            <person name="Huang B."/>
            <person name="Zhang Y."/>
            <person name="Qu T."/>
            <person name="Ni P."/>
            <person name="Miao G."/>
            <person name="Wang J."/>
            <person name="Wang Q."/>
            <person name="Steinberg C.E."/>
            <person name="Wang H."/>
            <person name="Li N."/>
            <person name="Qian L."/>
            <person name="Zhang G."/>
            <person name="Li Y."/>
            <person name="Yang H."/>
            <person name="Liu X."/>
            <person name="Wang J."/>
            <person name="Yin Y."/>
            <person name="Wang J."/>
        </authorList>
    </citation>
    <scope>NUCLEOTIDE SEQUENCE [LARGE SCALE GENOMIC DNA]</scope>
    <source>
        <strain evidence="1">05x7-T-G4-1.051#20</strain>
    </source>
</reference>
<protein>
    <submittedName>
        <fullName evidence="1">Uncharacterized protein</fullName>
    </submittedName>
</protein>
<dbReference type="InParanoid" id="K1R725"/>
<dbReference type="HOGENOM" id="CLU_1919076_0_0_1"/>
<proteinExistence type="predicted"/>
<sequence>MMRPSEIYFSQDSIKNKFDNGQTIYSSLRMCEEDPYAIRLIPTMRVCMKNGKWFTLDNRRLWVFRRLEEDGHITDVDVNVVSSDRLTARKFTTTNGGVSVRIRQPRVDLDDYDEYDDGLLYDGDDSNDFDDFW</sequence>
<gene>
    <name evidence="1" type="ORF">CGI_10011216</name>
</gene>